<dbReference type="PROSITE" id="PS51294">
    <property type="entry name" value="HTH_MYB"/>
    <property type="match status" value="1"/>
</dbReference>
<proteinExistence type="predicted"/>
<dbReference type="Gene3D" id="1.10.10.60">
    <property type="entry name" value="Homeodomain-like"/>
    <property type="match status" value="2"/>
</dbReference>
<dbReference type="SMART" id="SM00717">
    <property type="entry name" value="SANT"/>
    <property type="match status" value="2"/>
</dbReference>
<reference evidence="3" key="1">
    <citation type="submission" date="2022-07" db="EMBL/GenBank/DDBJ databases">
        <title>Phylogenomic reconstructions and comparative analyses of Kickxellomycotina fungi.</title>
        <authorList>
            <person name="Reynolds N.K."/>
            <person name="Stajich J.E."/>
            <person name="Barry K."/>
            <person name="Grigoriev I.V."/>
            <person name="Crous P."/>
            <person name="Smith M.E."/>
        </authorList>
    </citation>
    <scope>NUCLEOTIDE SEQUENCE</scope>
    <source>
        <strain evidence="3">NBRC 105414</strain>
    </source>
</reference>
<comment type="caution">
    <text evidence="3">The sequence shown here is derived from an EMBL/GenBank/DDBJ whole genome shotgun (WGS) entry which is preliminary data.</text>
</comment>
<dbReference type="Pfam" id="PF00249">
    <property type="entry name" value="Myb_DNA-binding"/>
    <property type="match status" value="1"/>
</dbReference>
<dbReference type="AlphaFoldDB" id="A0A9W8HIK9"/>
<dbReference type="EMBL" id="JANBUL010000019">
    <property type="protein sequence ID" value="KAJ2784845.1"/>
    <property type="molecule type" value="Genomic_DNA"/>
</dbReference>
<dbReference type="Proteomes" id="UP001140217">
    <property type="component" value="Unassembled WGS sequence"/>
</dbReference>
<dbReference type="InterPro" id="IPR001005">
    <property type="entry name" value="SANT/Myb"/>
</dbReference>
<evidence type="ECO:0000313" key="4">
    <source>
        <dbReference type="Proteomes" id="UP001140217"/>
    </source>
</evidence>
<name>A0A9W8HIK9_9FUNG</name>
<dbReference type="PROSITE" id="PS50090">
    <property type="entry name" value="MYB_LIKE"/>
    <property type="match status" value="1"/>
</dbReference>
<gene>
    <name evidence="3" type="ORF">H4R18_000879</name>
</gene>
<evidence type="ECO:0000259" key="2">
    <source>
        <dbReference type="PROSITE" id="PS51294"/>
    </source>
</evidence>
<evidence type="ECO:0000259" key="1">
    <source>
        <dbReference type="PROSITE" id="PS50090"/>
    </source>
</evidence>
<accession>A0A9W8HIK9</accession>
<dbReference type="SUPFAM" id="SSF46689">
    <property type="entry name" value="Homeodomain-like"/>
    <property type="match status" value="1"/>
</dbReference>
<evidence type="ECO:0008006" key="5">
    <source>
        <dbReference type="Google" id="ProtNLM"/>
    </source>
</evidence>
<evidence type="ECO:0000313" key="3">
    <source>
        <dbReference type="EMBL" id="KAJ2784845.1"/>
    </source>
</evidence>
<feature type="domain" description="HTH myb-type" evidence="2">
    <location>
        <begin position="634"/>
        <end position="684"/>
    </location>
</feature>
<dbReference type="OrthoDB" id="2143914at2759"/>
<feature type="domain" description="Myb-like" evidence="1">
    <location>
        <begin position="628"/>
        <end position="676"/>
    </location>
</feature>
<protein>
    <recommendedName>
        <fullName evidence="5">Myb-like domain-containing protein</fullName>
    </recommendedName>
</protein>
<organism evidence="3 4">
    <name type="scientific">Coemansia javaensis</name>
    <dbReference type="NCBI Taxonomy" id="2761396"/>
    <lineage>
        <taxon>Eukaryota</taxon>
        <taxon>Fungi</taxon>
        <taxon>Fungi incertae sedis</taxon>
        <taxon>Zoopagomycota</taxon>
        <taxon>Kickxellomycotina</taxon>
        <taxon>Kickxellomycetes</taxon>
        <taxon>Kickxellales</taxon>
        <taxon>Kickxellaceae</taxon>
        <taxon>Coemansia</taxon>
    </lineage>
</organism>
<dbReference type="CDD" id="cd00167">
    <property type="entry name" value="SANT"/>
    <property type="match status" value="1"/>
</dbReference>
<sequence>MLRALGRVAWRCQTAWRRPAGVPALRQLSAPAAATAERRRHIAEDIRFYLAEGQTVPWYRLTGVYKLPQPELQRILDQEDAAAAERQRTLSARVTRRADETHDAARGRSDWEAVAREVDLPLVDCLRLFDPALSSVPVRSLPAAEDWSTADVKAMRDFIASNPEALFRGDWRLVGVYMNVDPADCRTRYRSGSSARTTPRLYKLLSQYRERGFTWDELRRRYPIHPSEISLVNAFLRYGSKSRTVSESPKRTRWAQAESRRVEEVVALYSGPSTRLLAVELLAKEFPEKTREAIARKVSRVIGGMRAAAGDKASLPKKTKTASEAAKLHDLVKSYGQGLVDWAEVAAALGRTVRSCHTKHVYDLHQTPDPRPGQADAVDKEVQRQRELGPDVDWAAVSRATGLAELECLELCRIDEIKARWTYDPDTFSQQTADRMKAFIAEHYPSPVAPNFRAVSNYMWIDAGDCIHMAKMLRGEFEWTDEAKAKLVKLREQGLPFSEIARQLSPILTGYKVGTCHWHLVHPKPTPLTTEERQRIKNIINENAGKMPYFEIRRLVAEAFRGSPQGSRLVNCMETYATAHPFYKARLKALDKAQIANVTLSGAASNAEVARRLDLPPRMMWALVFKAESEMFPGSWSREEEARLVDILRAQKRPYKWRIIAALLGTRSARQCFKKYWAMKKSGALLPVSGPAATQETRPVSPSSGR</sequence>
<dbReference type="InterPro" id="IPR009057">
    <property type="entry name" value="Homeodomain-like_sf"/>
</dbReference>
<dbReference type="InterPro" id="IPR017930">
    <property type="entry name" value="Myb_dom"/>
</dbReference>
<keyword evidence="4" id="KW-1185">Reference proteome</keyword>